<dbReference type="InterPro" id="IPR036047">
    <property type="entry name" value="F-box-like_dom_sf"/>
</dbReference>
<feature type="region of interest" description="Disordered" evidence="1">
    <location>
        <begin position="1"/>
        <end position="40"/>
    </location>
</feature>
<dbReference type="EMBL" id="KD209575">
    <property type="protein sequence ID" value="EMS52272.1"/>
    <property type="molecule type" value="Genomic_DNA"/>
</dbReference>
<feature type="compositionally biased region" description="Basic and acidic residues" evidence="1">
    <location>
        <begin position="1"/>
        <end position="10"/>
    </location>
</feature>
<dbReference type="Gene3D" id="1.20.1280.50">
    <property type="match status" value="1"/>
</dbReference>
<dbReference type="STRING" id="4572.M7YXA5"/>
<accession>M7YXA5</accession>
<protein>
    <submittedName>
        <fullName evidence="2">Uncharacterized protein</fullName>
    </submittedName>
</protein>
<dbReference type="AlphaFoldDB" id="M7YXA5"/>
<dbReference type="InterPro" id="IPR044997">
    <property type="entry name" value="F-box_plant"/>
</dbReference>
<evidence type="ECO:0000313" key="2">
    <source>
        <dbReference type="EMBL" id="EMS52272.1"/>
    </source>
</evidence>
<proteinExistence type="predicted"/>
<dbReference type="PANTHER" id="PTHR32153">
    <property type="entry name" value="OJ000223_09.16 PROTEIN"/>
    <property type="match status" value="1"/>
</dbReference>
<evidence type="ECO:0000256" key="1">
    <source>
        <dbReference type="SAM" id="MobiDB-lite"/>
    </source>
</evidence>
<organism evidence="2">
    <name type="scientific">Triticum urartu</name>
    <name type="common">Red wild einkorn</name>
    <name type="synonym">Crithodium urartu</name>
    <dbReference type="NCBI Taxonomy" id="4572"/>
    <lineage>
        <taxon>Eukaryota</taxon>
        <taxon>Viridiplantae</taxon>
        <taxon>Streptophyta</taxon>
        <taxon>Embryophyta</taxon>
        <taxon>Tracheophyta</taxon>
        <taxon>Spermatophyta</taxon>
        <taxon>Magnoliopsida</taxon>
        <taxon>Liliopsida</taxon>
        <taxon>Poales</taxon>
        <taxon>Poaceae</taxon>
        <taxon>BOP clade</taxon>
        <taxon>Pooideae</taxon>
        <taxon>Triticodae</taxon>
        <taxon>Triticeae</taxon>
        <taxon>Triticinae</taxon>
        <taxon>Triticum</taxon>
    </lineage>
</organism>
<reference evidence="2" key="1">
    <citation type="journal article" date="2013" name="Nature">
        <title>Draft genome of the wheat A-genome progenitor Triticum urartu.</title>
        <authorList>
            <person name="Ling H.Q."/>
            <person name="Zhao S."/>
            <person name="Liu D."/>
            <person name="Wang J."/>
            <person name="Sun H."/>
            <person name="Zhang C."/>
            <person name="Fan H."/>
            <person name="Li D."/>
            <person name="Dong L."/>
            <person name="Tao Y."/>
            <person name="Gao C."/>
            <person name="Wu H."/>
            <person name="Li Y."/>
            <person name="Cui Y."/>
            <person name="Guo X."/>
            <person name="Zheng S."/>
            <person name="Wang B."/>
            <person name="Yu K."/>
            <person name="Liang Q."/>
            <person name="Yang W."/>
            <person name="Lou X."/>
            <person name="Chen J."/>
            <person name="Feng M."/>
            <person name="Jian J."/>
            <person name="Zhang X."/>
            <person name="Luo G."/>
            <person name="Jiang Y."/>
            <person name="Liu J."/>
            <person name="Wang Z."/>
            <person name="Sha Y."/>
            <person name="Zhang B."/>
            <person name="Wu H."/>
            <person name="Tang D."/>
            <person name="Shen Q."/>
            <person name="Xue P."/>
            <person name="Zou S."/>
            <person name="Wang X."/>
            <person name="Liu X."/>
            <person name="Wang F."/>
            <person name="Yang Y."/>
            <person name="An X."/>
            <person name="Dong Z."/>
            <person name="Zhang K."/>
            <person name="Zhang X."/>
            <person name="Luo M.C."/>
            <person name="Dvorak J."/>
            <person name="Tong Y."/>
            <person name="Wang J."/>
            <person name="Yang H."/>
            <person name="Li Z."/>
            <person name="Wang D."/>
            <person name="Zhang A."/>
            <person name="Wang J."/>
        </authorList>
    </citation>
    <scope>NUCLEOTIDE SEQUENCE</scope>
</reference>
<dbReference type="SUPFAM" id="SSF81383">
    <property type="entry name" value="F-box domain"/>
    <property type="match status" value="1"/>
</dbReference>
<dbReference type="OMA" id="PKLRYWQ"/>
<name>M7YXA5_TRIUA</name>
<dbReference type="Pfam" id="PF00646">
    <property type="entry name" value="F-box"/>
    <property type="match status" value="1"/>
</dbReference>
<dbReference type="eggNOG" id="ENOG502R526">
    <property type="taxonomic scope" value="Eukaryota"/>
</dbReference>
<dbReference type="PROSITE" id="PS50181">
    <property type="entry name" value="FBOX"/>
    <property type="match status" value="1"/>
</dbReference>
<dbReference type="InterPro" id="IPR001810">
    <property type="entry name" value="F-box_dom"/>
</dbReference>
<sequence>MALKPPEMRRTGVGVDRKKMHPVPESANPTPEAALAMDSPSIKSKIEDRIDPTAGEDSVVASKDEDRISALPSEILLHILERLDVRTAIWAGTVATRWRHLPHQLSHLLISTSDVCKPGYTTDEIMKAYTDATRRLLSPPACKCTRTIKTLMLRCYIMDPYLSIIGHTVQDVVKNREPEYLEFAMCPDVASPSDAQLALYGQRFMSFFGAYPGAFESLTRLILENLTFQASDVANLVNTCSKLKILCLRFCVMPQESVLELDAPSSDLRSIELRFFRCLHVKLTCLPKLRYWQKPFALSQCLSSDTNRGNLVFNFYNQRIWVEPEGPQRLTPIFSKLTHAHLGDTSKNSDSRKVLKFLLYRHSCEFNKSEDDAEKTNLVWQASNFKHLKLKLFMMKGFEEEYKVMNYIRLVMERAVCLKRIELPAKIQCNKCTTISPRFPVDEASNHRIREQLRHGLSSSADIIIG</sequence>
<gene>
    <name evidence="2" type="ORF">TRIUR3_08980</name>
</gene>